<dbReference type="RefSeq" id="WP_203711909.1">
    <property type="nucleotide sequence ID" value="NZ_BONE01000011.1"/>
</dbReference>
<keyword evidence="2" id="KW-1133">Transmembrane helix</keyword>
<name>A0ABQ4CMB3_9ACTN</name>
<dbReference type="Proteomes" id="UP000604117">
    <property type="component" value="Unassembled WGS sequence"/>
</dbReference>
<evidence type="ECO:0000256" key="1">
    <source>
        <dbReference type="SAM" id="MobiDB-lite"/>
    </source>
</evidence>
<keyword evidence="2" id="KW-0812">Transmembrane</keyword>
<proteinExistence type="predicted"/>
<dbReference type="EMBL" id="BONE01000011">
    <property type="protein sequence ID" value="GIF72426.1"/>
    <property type="molecule type" value="Genomic_DNA"/>
</dbReference>
<feature type="transmembrane region" description="Helical" evidence="2">
    <location>
        <begin position="41"/>
        <end position="60"/>
    </location>
</feature>
<comment type="caution">
    <text evidence="3">The sequence shown here is derived from an EMBL/GenBank/DDBJ whole genome shotgun (WGS) entry which is preliminary data.</text>
</comment>
<keyword evidence="4" id="KW-1185">Reference proteome</keyword>
<sequence length="113" mass="12225">MSREAWVVVIGAAAVVLIGALVGAIVLAVKVVRVRNQLGELGFGGKFAFYGALIFTIFPVDLLPDPIYLDDMGVLGLALLYLNGLLRRRQERLSPGLPPPRRAPAPPPRSRRP</sequence>
<feature type="compositionally biased region" description="Pro residues" evidence="1">
    <location>
        <begin position="96"/>
        <end position="113"/>
    </location>
</feature>
<evidence type="ECO:0000313" key="3">
    <source>
        <dbReference type="EMBL" id="GIF72426.1"/>
    </source>
</evidence>
<feature type="region of interest" description="Disordered" evidence="1">
    <location>
        <begin position="92"/>
        <end position="113"/>
    </location>
</feature>
<accession>A0ABQ4CMB3</accession>
<evidence type="ECO:0000256" key="2">
    <source>
        <dbReference type="SAM" id="Phobius"/>
    </source>
</evidence>
<feature type="transmembrane region" description="Helical" evidence="2">
    <location>
        <begin position="6"/>
        <end position="29"/>
    </location>
</feature>
<organism evidence="3 4">
    <name type="scientific">Asanoa siamensis</name>
    <dbReference type="NCBI Taxonomy" id="926357"/>
    <lineage>
        <taxon>Bacteria</taxon>
        <taxon>Bacillati</taxon>
        <taxon>Actinomycetota</taxon>
        <taxon>Actinomycetes</taxon>
        <taxon>Micromonosporales</taxon>
        <taxon>Micromonosporaceae</taxon>
        <taxon>Asanoa</taxon>
    </lineage>
</organism>
<evidence type="ECO:0008006" key="5">
    <source>
        <dbReference type="Google" id="ProtNLM"/>
    </source>
</evidence>
<gene>
    <name evidence="3" type="ORF">Asi02nite_19440</name>
</gene>
<evidence type="ECO:0000313" key="4">
    <source>
        <dbReference type="Proteomes" id="UP000604117"/>
    </source>
</evidence>
<protein>
    <recommendedName>
        <fullName evidence="5">DUF1232 domain-containing protein</fullName>
    </recommendedName>
</protein>
<keyword evidence="2" id="KW-0472">Membrane</keyword>
<feature type="transmembrane region" description="Helical" evidence="2">
    <location>
        <begin position="66"/>
        <end position="86"/>
    </location>
</feature>
<reference evidence="3 4" key="1">
    <citation type="submission" date="2021-01" db="EMBL/GenBank/DDBJ databases">
        <title>Whole genome shotgun sequence of Asanoa siamensis NBRC 107932.</title>
        <authorList>
            <person name="Komaki H."/>
            <person name="Tamura T."/>
        </authorList>
    </citation>
    <scope>NUCLEOTIDE SEQUENCE [LARGE SCALE GENOMIC DNA]</scope>
    <source>
        <strain evidence="3 4">NBRC 107932</strain>
    </source>
</reference>